<organism evidence="2 3">
    <name type="scientific">Candidatus Methanoperedens nitratireducens</name>
    <dbReference type="NCBI Taxonomy" id="1392998"/>
    <lineage>
        <taxon>Archaea</taxon>
        <taxon>Methanobacteriati</taxon>
        <taxon>Methanobacteriota</taxon>
        <taxon>Stenosarchaea group</taxon>
        <taxon>Methanomicrobia</taxon>
        <taxon>Methanosarcinales</taxon>
        <taxon>ANME-2 cluster</taxon>
        <taxon>Candidatus Methanoperedentaceae</taxon>
        <taxon>Candidatus Methanoperedens</taxon>
    </lineage>
</organism>
<gene>
    <name evidence="2" type="ORF">MNV_560009</name>
</gene>
<reference evidence="3" key="1">
    <citation type="submission" date="2017-06" db="EMBL/GenBank/DDBJ databases">
        <authorList>
            <person name="Cremers G."/>
        </authorList>
    </citation>
    <scope>NUCLEOTIDE SEQUENCE [LARGE SCALE GENOMIC DNA]</scope>
</reference>
<keyword evidence="3" id="KW-1185">Reference proteome</keyword>
<protein>
    <submittedName>
        <fullName evidence="2">Uncharacterized protein</fullName>
    </submittedName>
</protein>
<name>A0A284VRZ4_9EURY</name>
<feature type="region of interest" description="Disordered" evidence="1">
    <location>
        <begin position="112"/>
        <end position="135"/>
    </location>
</feature>
<sequence length="217" mass="24743">MCESSRLYLKIQEEEKKKSISGKQRSNTARTVNSPAGHILSLQRAIGNRAMQRLIGSGAMHANLIASEPKDIHVQEAARVWYALEQQTDKSEDGMNQSPPFECACGRNMDDEHMSPHETSNKTYKDEASVPERPAEEGWVTGNWYTTKNTIICNGSGSLEIHEATSYKHGVQECTRKHESRHRKDWYTRYGAKICKVRKREISPLMTRREKGSTRTF</sequence>
<dbReference type="AlphaFoldDB" id="A0A284VRZ4"/>
<feature type="region of interest" description="Disordered" evidence="1">
    <location>
        <begin position="15"/>
        <end position="35"/>
    </location>
</feature>
<feature type="compositionally biased region" description="Polar residues" evidence="1">
    <location>
        <begin position="25"/>
        <end position="34"/>
    </location>
</feature>
<evidence type="ECO:0000313" key="2">
    <source>
        <dbReference type="EMBL" id="SNQ61963.1"/>
    </source>
</evidence>
<dbReference type="EMBL" id="FZMP01000203">
    <property type="protein sequence ID" value="SNQ61963.1"/>
    <property type="molecule type" value="Genomic_DNA"/>
</dbReference>
<accession>A0A284VRZ4</accession>
<dbReference type="Proteomes" id="UP000218615">
    <property type="component" value="Unassembled WGS sequence"/>
</dbReference>
<evidence type="ECO:0000256" key="1">
    <source>
        <dbReference type="SAM" id="MobiDB-lite"/>
    </source>
</evidence>
<proteinExistence type="predicted"/>
<evidence type="ECO:0000313" key="3">
    <source>
        <dbReference type="Proteomes" id="UP000218615"/>
    </source>
</evidence>
<dbReference type="RefSeq" id="WP_096206588.1">
    <property type="nucleotide sequence ID" value="NZ_FZMP01000203.1"/>
</dbReference>